<proteinExistence type="predicted"/>
<dbReference type="RefSeq" id="WP_269664019.1">
    <property type="nucleotide sequence ID" value="NZ_CP114413.1"/>
</dbReference>
<feature type="compositionally biased region" description="Basic and acidic residues" evidence="1">
    <location>
        <begin position="208"/>
        <end position="221"/>
    </location>
</feature>
<evidence type="ECO:0000256" key="1">
    <source>
        <dbReference type="SAM" id="MobiDB-lite"/>
    </source>
</evidence>
<organism evidence="2 3">
    <name type="scientific">Streptomyces cinnabarinus</name>
    <dbReference type="NCBI Taxonomy" id="67287"/>
    <lineage>
        <taxon>Bacteria</taxon>
        <taxon>Bacillati</taxon>
        <taxon>Actinomycetota</taxon>
        <taxon>Actinomycetes</taxon>
        <taxon>Kitasatosporales</taxon>
        <taxon>Streptomycetaceae</taxon>
        <taxon>Streptomyces</taxon>
    </lineage>
</organism>
<keyword evidence="3" id="KW-1185">Reference proteome</keyword>
<evidence type="ECO:0000313" key="3">
    <source>
        <dbReference type="Proteomes" id="UP001164439"/>
    </source>
</evidence>
<feature type="region of interest" description="Disordered" evidence="1">
    <location>
        <begin position="208"/>
        <end position="234"/>
    </location>
</feature>
<evidence type="ECO:0000313" key="2">
    <source>
        <dbReference type="EMBL" id="WAZ26534.1"/>
    </source>
</evidence>
<reference evidence="2" key="1">
    <citation type="submission" date="2022-12" db="EMBL/GenBank/DDBJ databases">
        <authorList>
            <person name="Ruckert C."/>
            <person name="Busche T."/>
            <person name="Kalinowski J."/>
            <person name="Wittmann C."/>
        </authorList>
    </citation>
    <scope>NUCLEOTIDE SEQUENCE</scope>
    <source>
        <strain evidence="2">DSM 40467</strain>
    </source>
</reference>
<dbReference type="Proteomes" id="UP001164439">
    <property type="component" value="Chromosome"/>
</dbReference>
<sequence length="234" mass="24947">MEADPAKVPRTEEAARKLIRQVIAGPELFGAETKRASPYENDPHNWSVLDDSCVGQREPLPERVLATLTRNFVRPAVGSKGPVRMSVTVTVHPATADAAWEQAGMLEEALSCSEQTLSEGRKLSGLFSNASVWGEAGNNYAEDSLFEMGSCTSPTEGGPYPYQYQQATFGPVVVSMSACAGEGWDAKGLLQEVNGPVPRMLLRAEAKIGRPVDPTDSKADSAAHTPATGATEGR</sequence>
<protein>
    <submittedName>
        <fullName evidence="2">Uncharacterized protein</fullName>
    </submittedName>
</protein>
<name>A0ABY7KPP0_9ACTN</name>
<dbReference type="EMBL" id="CP114413">
    <property type="protein sequence ID" value="WAZ26534.1"/>
    <property type="molecule type" value="Genomic_DNA"/>
</dbReference>
<gene>
    <name evidence="2" type="ORF">STRCI_008117</name>
</gene>
<accession>A0ABY7KPP0</accession>